<organism evidence="1 2">
    <name type="scientific">Wenxinia saemankumensis</name>
    <dbReference type="NCBI Taxonomy" id="1447782"/>
    <lineage>
        <taxon>Bacteria</taxon>
        <taxon>Pseudomonadati</taxon>
        <taxon>Pseudomonadota</taxon>
        <taxon>Alphaproteobacteria</taxon>
        <taxon>Rhodobacterales</taxon>
        <taxon>Roseobacteraceae</taxon>
        <taxon>Wenxinia</taxon>
    </lineage>
</organism>
<evidence type="ECO:0008006" key="3">
    <source>
        <dbReference type="Google" id="ProtNLM"/>
    </source>
</evidence>
<accession>A0A1M6I2A0</accession>
<dbReference type="OrthoDB" id="582619at2"/>
<dbReference type="RefSeq" id="WP_073334330.1">
    <property type="nucleotide sequence ID" value="NZ_FQYO01000009.1"/>
</dbReference>
<protein>
    <recommendedName>
        <fullName evidence="3">Antitoxin Xre/MbcA/ParS-like toxin-binding domain-containing protein</fullName>
    </recommendedName>
</protein>
<dbReference type="Proteomes" id="UP000184292">
    <property type="component" value="Unassembled WGS sequence"/>
</dbReference>
<keyword evidence="2" id="KW-1185">Reference proteome</keyword>
<sequence>MNDSDLVISISETFDLSHEDAAEMVARSIPPPGGSVPRVPPDLRTAVTSILALGATRFGNGRSLRAWYLTRPLDGYGGRTPCDLVRSGRASWIVDYFEEIDRGGFA</sequence>
<evidence type="ECO:0000313" key="1">
    <source>
        <dbReference type="EMBL" id="SHJ28603.1"/>
    </source>
</evidence>
<reference evidence="1 2" key="1">
    <citation type="submission" date="2016-11" db="EMBL/GenBank/DDBJ databases">
        <authorList>
            <person name="Jaros S."/>
            <person name="Januszkiewicz K."/>
            <person name="Wedrychowicz H."/>
        </authorList>
    </citation>
    <scope>NUCLEOTIDE SEQUENCE [LARGE SCALE GENOMIC DNA]</scope>
    <source>
        <strain evidence="1 2">DSM 100565</strain>
    </source>
</reference>
<gene>
    <name evidence="1" type="ORF">SAMN05444417_3483</name>
</gene>
<proteinExistence type="predicted"/>
<dbReference type="AlphaFoldDB" id="A0A1M6I2A0"/>
<evidence type="ECO:0000313" key="2">
    <source>
        <dbReference type="Proteomes" id="UP000184292"/>
    </source>
</evidence>
<dbReference type="EMBL" id="FQYO01000009">
    <property type="protein sequence ID" value="SHJ28603.1"/>
    <property type="molecule type" value="Genomic_DNA"/>
</dbReference>
<name>A0A1M6I2A0_9RHOB</name>